<evidence type="ECO:0000259" key="1">
    <source>
        <dbReference type="PROSITE" id="PS50943"/>
    </source>
</evidence>
<evidence type="ECO:0000313" key="3">
    <source>
        <dbReference type="Proteomes" id="UP001500305"/>
    </source>
</evidence>
<dbReference type="Pfam" id="PF17765">
    <property type="entry name" value="MLTR_LBD"/>
    <property type="match status" value="1"/>
</dbReference>
<dbReference type="InterPro" id="IPR001387">
    <property type="entry name" value="Cro/C1-type_HTH"/>
</dbReference>
<dbReference type="SMART" id="SM00530">
    <property type="entry name" value="HTH_XRE"/>
    <property type="match status" value="1"/>
</dbReference>
<dbReference type="Proteomes" id="UP001500305">
    <property type="component" value="Unassembled WGS sequence"/>
</dbReference>
<dbReference type="PANTHER" id="PTHR35010:SF2">
    <property type="entry name" value="BLL4672 PROTEIN"/>
    <property type="match status" value="1"/>
</dbReference>
<dbReference type="InterPro" id="IPR010982">
    <property type="entry name" value="Lambda_DNA-bd_dom_sf"/>
</dbReference>
<dbReference type="RefSeq" id="WP_344637057.1">
    <property type="nucleotide sequence ID" value="NZ_BAAATR010000012.1"/>
</dbReference>
<proteinExistence type="predicted"/>
<gene>
    <name evidence="2" type="ORF">GCM10010430_32130</name>
</gene>
<sequence>MSYSAIRARELGDLLRSRRERLQPADVGLPAGSRRRTRGLRREEVAQLAAISATYYTFLEQGRELRPSRQVLDALARALRLNPAERAHAHELIHGAPPAGPAGVVEALSPAVVSLVDRLDPCPAYVTGRYWDVLASNRAARALWTDWPTRPPQERNMLWWMFTDPAAREILVDWEAVASALLGRFRTASARHPGDPGFTGLLERLRAASPEVREWWPQHRVVPLGSGTKRLRHPVLGEIEFRHVVLQLADDPEHKLVTYEADEADQARIAELAGR</sequence>
<accession>A0ABN3E2W5</accession>
<dbReference type="Pfam" id="PF13560">
    <property type="entry name" value="HTH_31"/>
    <property type="match status" value="1"/>
</dbReference>
<dbReference type="SUPFAM" id="SSF47413">
    <property type="entry name" value="lambda repressor-like DNA-binding domains"/>
    <property type="match status" value="1"/>
</dbReference>
<dbReference type="EMBL" id="BAAATR010000012">
    <property type="protein sequence ID" value="GAA2247426.1"/>
    <property type="molecule type" value="Genomic_DNA"/>
</dbReference>
<dbReference type="PANTHER" id="PTHR35010">
    <property type="entry name" value="BLL4672 PROTEIN-RELATED"/>
    <property type="match status" value="1"/>
</dbReference>
<feature type="domain" description="HTH cro/C1-type" evidence="1">
    <location>
        <begin position="38"/>
        <end position="86"/>
    </location>
</feature>
<dbReference type="PROSITE" id="PS50943">
    <property type="entry name" value="HTH_CROC1"/>
    <property type="match status" value="1"/>
</dbReference>
<name>A0ABN3E2W5_9ACTN</name>
<dbReference type="CDD" id="cd00093">
    <property type="entry name" value="HTH_XRE"/>
    <property type="match status" value="1"/>
</dbReference>
<evidence type="ECO:0000313" key="2">
    <source>
        <dbReference type="EMBL" id="GAA2247426.1"/>
    </source>
</evidence>
<keyword evidence="3" id="KW-1185">Reference proteome</keyword>
<dbReference type="Gene3D" id="1.10.260.40">
    <property type="entry name" value="lambda repressor-like DNA-binding domains"/>
    <property type="match status" value="1"/>
</dbReference>
<organism evidence="2 3">
    <name type="scientific">Kitasatospora cystarginea</name>
    <dbReference type="NCBI Taxonomy" id="58350"/>
    <lineage>
        <taxon>Bacteria</taxon>
        <taxon>Bacillati</taxon>
        <taxon>Actinomycetota</taxon>
        <taxon>Actinomycetes</taxon>
        <taxon>Kitasatosporales</taxon>
        <taxon>Streptomycetaceae</taxon>
        <taxon>Kitasatospora</taxon>
    </lineage>
</organism>
<dbReference type="Gene3D" id="3.30.450.180">
    <property type="match status" value="1"/>
</dbReference>
<protein>
    <submittedName>
        <fullName evidence="2">Helix-turn-helix transcriptional regulator</fullName>
    </submittedName>
</protein>
<reference evidence="2 3" key="1">
    <citation type="journal article" date="2019" name="Int. J. Syst. Evol. Microbiol.">
        <title>The Global Catalogue of Microorganisms (GCM) 10K type strain sequencing project: providing services to taxonomists for standard genome sequencing and annotation.</title>
        <authorList>
            <consortium name="The Broad Institute Genomics Platform"/>
            <consortium name="The Broad Institute Genome Sequencing Center for Infectious Disease"/>
            <person name="Wu L."/>
            <person name="Ma J."/>
        </authorList>
    </citation>
    <scope>NUCLEOTIDE SEQUENCE [LARGE SCALE GENOMIC DNA]</scope>
    <source>
        <strain evidence="2 3">JCM 7356</strain>
    </source>
</reference>
<comment type="caution">
    <text evidence="2">The sequence shown here is derived from an EMBL/GenBank/DDBJ whole genome shotgun (WGS) entry which is preliminary data.</text>
</comment>
<dbReference type="InterPro" id="IPR041413">
    <property type="entry name" value="MLTR_LBD"/>
</dbReference>